<reference evidence="2" key="1">
    <citation type="submission" date="2021-12" db="EMBL/GenBank/DDBJ databases">
        <authorList>
            <person name="King R."/>
        </authorList>
    </citation>
    <scope>NUCLEOTIDE SEQUENCE</scope>
</reference>
<protein>
    <submittedName>
        <fullName evidence="2">Uncharacterized protein</fullName>
    </submittedName>
</protein>
<accession>A0A9P0AY79</accession>
<dbReference type="EMBL" id="OV121133">
    <property type="protein sequence ID" value="CAH0551027.1"/>
    <property type="molecule type" value="Genomic_DNA"/>
</dbReference>
<evidence type="ECO:0000256" key="1">
    <source>
        <dbReference type="SAM" id="MobiDB-lite"/>
    </source>
</evidence>
<evidence type="ECO:0000313" key="3">
    <source>
        <dbReference type="Proteomes" id="UP001154078"/>
    </source>
</evidence>
<feature type="compositionally biased region" description="Polar residues" evidence="1">
    <location>
        <begin position="70"/>
        <end position="107"/>
    </location>
</feature>
<gene>
    <name evidence="2" type="ORF">MELIAE_LOCUS3724</name>
</gene>
<organism evidence="2 3">
    <name type="scientific">Brassicogethes aeneus</name>
    <name type="common">Rape pollen beetle</name>
    <name type="synonym">Meligethes aeneus</name>
    <dbReference type="NCBI Taxonomy" id="1431903"/>
    <lineage>
        <taxon>Eukaryota</taxon>
        <taxon>Metazoa</taxon>
        <taxon>Ecdysozoa</taxon>
        <taxon>Arthropoda</taxon>
        <taxon>Hexapoda</taxon>
        <taxon>Insecta</taxon>
        <taxon>Pterygota</taxon>
        <taxon>Neoptera</taxon>
        <taxon>Endopterygota</taxon>
        <taxon>Coleoptera</taxon>
        <taxon>Polyphaga</taxon>
        <taxon>Cucujiformia</taxon>
        <taxon>Nitidulidae</taxon>
        <taxon>Meligethinae</taxon>
        <taxon>Brassicogethes</taxon>
    </lineage>
</organism>
<keyword evidence="3" id="KW-1185">Reference proteome</keyword>
<proteinExistence type="predicted"/>
<dbReference type="Proteomes" id="UP001154078">
    <property type="component" value="Chromosome 2"/>
</dbReference>
<name>A0A9P0AY79_BRAAE</name>
<evidence type="ECO:0000313" key="2">
    <source>
        <dbReference type="EMBL" id="CAH0551027.1"/>
    </source>
</evidence>
<dbReference type="AlphaFoldDB" id="A0A9P0AY79"/>
<feature type="region of interest" description="Disordered" evidence="1">
    <location>
        <begin position="67"/>
        <end position="116"/>
    </location>
</feature>
<sequence>MSLKKNLRKPMFLLDDLTDEISENLVDDCPNEILTSDNQLFVNDNHPIEVLTSENIGTASCNVEHWSNDAELSQENSNNYLPSSSTNTEGPMSSGETLSFSSPPSQRSEFEVGGRYYNRKNERGTINIMTENVVATLDNFKQNII</sequence>